<dbReference type="SUPFAM" id="SSF49879">
    <property type="entry name" value="SMAD/FHA domain"/>
    <property type="match status" value="1"/>
</dbReference>
<dbReference type="Pfam" id="PF00498">
    <property type="entry name" value="FHA"/>
    <property type="match status" value="1"/>
</dbReference>
<proteinExistence type="predicted"/>
<dbReference type="InterPro" id="IPR000253">
    <property type="entry name" value="FHA_dom"/>
</dbReference>
<evidence type="ECO:0000256" key="1">
    <source>
        <dbReference type="ARBA" id="ARBA00022553"/>
    </source>
</evidence>
<feature type="region of interest" description="Disordered" evidence="2">
    <location>
        <begin position="1"/>
        <end position="60"/>
    </location>
</feature>
<dbReference type="InterPro" id="IPR050923">
    <property type="entry name" value="Cell_Proc_Reg/RNA_Proc"/>
</dbReference>
<feature type="compositionally biased region" description="Basic and acidic residues" evidence="2">
    <location>
        <begin position="26"/>
        <end position="39"/>
    </location>
</feature>
<evidence type="ECO:0000313" key="4">
    <source>
        <dbReference type="EMBL" id="WGW13280.1"/>
    </source>
</evidence>
<protein>
    <submittedName>
        <fullName evidence="4">FHA domain-containing protein</fullName>
    </submittedName>
</protein>
<dbReference type="PROSITE" id="PS50006">
    <property type="entry name" value="FHA_DOMAIN"/>
    <property type="match status" value="1"/>
</dbReference>
<name>A0ABY8QYM2_9MICO</name>
<evidence type="ECO:0000259" key="3">
    <source>
        <dbReference type="PROSITE" id="PS50006"/>
    </source>
</evidence>
<feature type="domain" description="FHA" evidence="3">
    <location>
        <begin position="100"/>
        <end position="149"/>
    </location>
</feature>
<keyword evidence="5" id="KW-1185">Reference proteome</keyword>
<keyword evidence="1" id="KW-0597">Phosphoprotein</keyword>
<dbReference type="SMART" id="SM00240">
    <property type="entry name" value="FHA"/>
    <property type="match status" value="1"/>
</dbReference>
<dbReference type="Gene3D" id="2.60.200.20">
    <property type="match status" value="1"/>
</dbReference>
<accession>A0ABY8QYM2</accession>
<organism evidence="4 5">
    <name type="scientific">Saxibacter everestensis</name>
    <dbReference type="NCBI Taxonomy" id="2909229"/>
    <lineage>
        <taxon>Bacteria</taxon>
        <taxon>Bacillati</taxon>
        <taxon>Actinomycetota</taxon>
        <taxon>Actinomycetes</taxon>
        <taxon>Micrococcales</taxon>
        <taxon>Brevibacteriaceae</taxon>
        <taxon>Saxibacter</taxon>
    </lineage>
</organism>
<evidence type="ECO:0000313" key="5">
    <source>
        <dbReference type="Proteomes" id="UP001209083"/>
    </source>
</evidence>
<dbReference type="PANTHER" id="PTHR23308">
    <property type="entry name" value="NUCLEAR INHIBITOR OF PROTEIN PHOSPHATASE-1"/>
    <property type="match status" value="1"/>
</dbReference>
<gene>
    <name evidence="4" type="ORF">LWF01_05795</name>
</gene>
<sequence length="175" mass="18903">MSHENHSDESSDYTTSQPRVDAGQGQEEHTDERPADDRNGVSSTLGAPTSPADITDPRTGEILTPEDAATFESLPAGSALLFVVSGPDQGSRILLDQDTVSVGRSTGADIFLDDVTVSRKHAQFIRTADGYQLRDTGSLNGTYVGKERVDVHQLKAGDEVQIGKFRMIYHTSPRS</sequence>
<dbReference type="InterPro" id="IPR008984">
    <property type="entry name" value="SMAD_FHA_dom_sf"/>
</dbReference>
<evidence type="ECO:0000256" key="2">
    <source>
        <dbReference type="SAM" id="MobiDB-lite"/>
    </source>
</evidence>
<dbReference type="RefSeq" id="WP_349640096.1">
    <property type="nucleotide sequence ID" value="NZ_CP090958.1"/>
</dbReference>
<dbReference type="Proteomes" id="UP001209083">
    <property type="component" value="Chromosome"/>
</dbReference>
<dbReference type="EMBL" id="CP090958">
    <property type="protein sequence ID" value="WGW13280.1"/>
    <property type="molecule type" value="Genomic_DNA"/>
</dbReference>
<reference evidence="4 5" key="1">
    <citation type="submission" date="2023-05" db="EMBL/GenBank/DDBJ databases">
        <title>Lithophilousrod everest ZFBP1038 complete genpme.</title>
        <authorList>
            <person name="Tian M."/>
        </authorList>
    </citation>
    <scope>NUCLEOTIDE SEQUENCE [LARGE SCALE GENOMIC DNA]</scope>
    <source>
        <strain evidence="4 5">ZFBP1038</strain>
    </source>
</reference>